<comment type="caution">
    <text evidence="2">The sequence shown here is derived from an EMBL/GenBank/DDBJ whole genome shotgun (WGS) entry which is preliminary data.</text>
</comment>
<sequence>MTPEPRPASGGAPPEGKRSGTSPTGPSACAHSGTAGPVEIAGHRLSEVAILGTDGAHDTGVAPEDRTDELLDALAKGGRPETGDRALELLAALLDDVDDQRRSSVSMTPST</sequence>
<evidence type="ECO:0000313" key="3">
    <source>
        <dbReference type="Proteomes" id="UP001501578"/>
    </source>
</evidence>
<accession>A0ABP3ZTS4</accession>
<dbReference type="RefSeq" id="WP_343950352.1">
    <property type="nucleotide sequence ID" value="NZ_BAAAHQ010000012.1"/>
</dbReference>
<keyword evidence="3" id="KW-1185">Reference proteome</keyword>
<dbReference type="Gene3D" id="6.10.250.1300">
    <property type="match status" value="1"/>
</dbReference>
<organism evidence="2 3">
    <name type="scientific">Nonomuraea longicatena</name>
    <dbReference type="NCBI Taxonomy" id="83682"/>
    <lineage>
        <taxon>Bacteria</taxon>
        <taxon>Bacillati</taxon>
        <taxon>Actinomycetota</taxon>
        <taxon>Actinomycetes</taxon>
        <taxon>Streptosporangiales</taxon>
        <taxon>Streptosporangiaceae</taxon>
        <taxon>Nonomuraea</taxon>
    </lineage>
</organism>
<reference evidence="3" key="1">
    <citation type="journal article" date="2019" name="Int. J. Syst. Evol. Microbiol.">
        <title>The Global Catalogue of Microorganisms (GCM) 10K type strain sequencing project: providing services to taxonomists for standard genome sequencing and annotation.</title>
        <authorList>
            <consortium name="The Broad Institute Genomics Platform"/>
            <consortium name="The Broad Institute Genome Sequencing Center for Infectious Disease"/>
            <person name="Wu L."/>
            <person name="Ma J."/>
        </authorList>
    </citation>
    <scope>NUCLEOTIDE SEQUENCE [LARGE SCALE GENOMIC DNA]</scope>
    <source>
        <strain evidence="3">JCM 11136</strain>
    </source>
</reference>
<dbReference type="Proteomes" id="UP001501578">
    <property type="component" value="Unassembled WGS sequence"/>
</dbReference>
<evidence type="ECO:0000313" key="2">
    <source>
        <dbReference type="EMBL" id="GAA0926780.1"/>
    </source>
</evidence>
<gene>
    <name evidence="2" type="ORF">GCM10009560_28920</name>
</gene>
<dbReference type="EMBL" id="BAAAHQ010000012">
    <property type="protein sequence ID" value="GAA0926780.1"/>
    <property type="molecule type" value="Genomic_DNA"/>
</dbReference>
<evidence type="ECO:0000256" key="1">
    <source>
        <dbReference type="SAM" id="MobiDB-lite"/>
    </source>
</evidence>
<feature type="region of interest" description="Disordered" evidence="1">
    <location>
        <begin position="1"/>
        <end position="36"/>
    </location>
</feature>
<proteinExistence type="predicted"/>
<protein>
    <submittedName>
        <fullName evidence="2">Uncharacterized protein</fullName>
    </submittedName>
</protein>
<name>A0ABP3ZTS4_9ACTN</name>